<dbReference type="InterPro" id="IPR051122">
    <property type="entry name" value="SDR_DHRS6-like"/>
</dbReference>
<dbReference type="RefSeq" id="WP_057951813.1">
    <property type="nucleotide sequence ID" value="NZ_CP013118.1"/>
</dbReference>
<organism evidence="3 4">
    <name type="scientific">Salinivirga cyanobacteriivorans</name>
    <dbReference type="NCBI Taxonomy" id="1307839"/>
    <lineage>
        <taxon>Bacteria</taxon>
        <taxon>Pseudomonadati</taxon>
        <taxon>Bacteroidota</taxon>
        <taxon>Bacteroidia</taxon>
        <taxon>Bacteroidales</taxon>
        <taxon>Salinivirgaceae</taxon>
        <taxon>Salinivirga</taxon>
    </lineage>
</organism>
<dbReference type="InterPro" id="IPR036291">
    <property type="entry name" value="NAD(P)-bd_dom_sf"/>
</dbReference>
<dbReference type="PATRIC" id="fig|1307839.3.peg.615"/>
<dbReference type="PANTHER" id="PTHR43477:SF1">
    <property type="entry name" value="DIHYDROANTICAPSIN 7-DEHYDROGENASE"/>
    <property type="match status" value="1"/>
</dbReference>
<sequence>MERNIVIAGASSTIAKSIIQKLAHQDVNMYCLSRTDDILNKNKIHFAQTDVLKDELPTAFLPEEIHGTVYMPGTINLKPFKRFRSSDFESDWAVNVGGATRFFQWVLPKMVNNSAALMFSSVAVQTGMPFHASVAMAKGAVEGLTRALAAEYAPRIRFNALALSLTNTQMAERFINSDDKLERSKARHPLNQIGDPEDIAELAAFLLSERSRFITGQVIPVDGGLSNLKI</sequence>
<evidence type="ECO:0000313" key="4">
    <source>
        <dbReference type="Proteomes" id="UP000064893"/>
    </source>
</evidence>
<dbReference type="SUPFAM" id="SSF51735">
    <property type="entry name" value="NAD(P)-binding Rossmann-fold domains"/>
    <property type="match status" value="1"/>
</dbReference>
<proteinExistence type="inferred from homology"/>
<dbReference type="KEGG" id="blq:L21SP5_00570"/>
<dbReference type="GO" id="GO:0050575">
    <property type="term" value="F:2-(S)-hydroxypropyl-CoM dehydrogenase activity"/>
    <property type="evidence" value="ECO:0007669"/>
    <property type="project" value="UniProtKB-EC"/>
</dbReference>
<dbReference type="STRING" id="1307839.L21SP5_00570"/>
<reference evidence="3 4" key="1">
    <citation type="submission" date="2015-11" db="EMBL/GenBank/DDBJ databases">
        <title>Description and complete genome sequence of a novel strain predominating in hypersaline microbial mats and representing a new family of the Bacteriodetes phylum.</title>
        <authorList>
            <person name="Spring S."/>
            <person name="Bunk B."/>
            <person name="Sproer C."/>
            <person name="Klenk H.-P."/>
        </authorList>
    </citation>
    <scope>NUCLEOTIDE SEQUENCE [LARGE SCALE GENOMIC DNA]</scope>
    <source>
        <strain evidence="3 4">L21-Spi-D4</strain>
    </source>
</reference>
<dbReference type="EC" id="1.1.1.269" evidence="3"/>
<accession>A0A0S2HW59</accession>
<dbReference type="AlphaFoldDB" id="A0A0S2HW59"/>
<dbReference type="PANTHER" id="PTHR43477">
    <property type="entry name" value="DIHYDROANTICAPSIN 7-DEHYDROGENASE"/>
    <property type="match status" value="1"/>
</dbReference>
<dbReference type="Gene3D" id="3.40.50.720">
    <property type="entry name" value="NAD(P)-binding Rossmann-like Domain"/>
    <property type="match status" value="1"/>
</dbReference>
<evidence type="ECO:0000256" key="1">
    <source>
        <dbReference type="ARBA" id="ARBA00006484"/>
    </source>
</evidence>
<dbReference type="InterPro" id="IPR002347">
    <property type="entry name" value="SDR_fam"/>
</dbReference>
<name>A0A0S2HW59_9BACT</name>
<evidence type="ECO:0000313" key="3">
    <source>
        <dbReference type="EMBL" id="ALO14246.1"/>
    </source>
</evidence>
<gene>
    <name evidence="3" type="primary">xecE</name>
    <name evidence="3" type="ORF">L21SP5_00570</name>
</gene>
<dbReference type="OrthoDB" id="9803333at2"/>
<dbReference type="PRINTS" id="PR00081">
    <property type="entry name" value="GDHRDH"/>
</dbReference>
<protein>
    <submittedName>
        <fullName evidence="3">2-(S)-hydroxypropyl-CoM dehydrogenase</fullName>
        <ecNumber evidence="3">1.1.1.269</ecNumber>
    </submittedName>
</protein>
<dbReference type="CDD" id="cd05233">
    <property type="entry name" value="SDR_c"/>
    <property type="match status" value="1"/>
</dbReference>
<dbReference type="Pfam" id="PF13561">
    <property type="entry name" value="adh_short_C2"/>
    <property type="match status" value="1"/>
</dbReference>
<dbReference type="EMBL" id="CP013118">
    <property type="protein sequence ID" value="ALO14246.1"/>
    <property type="molecule type" value="Genomic_DNA"/>
</dbReference>
<comment type="similarity">
    <text evidence="1">Belongs to the short-chain dehydrogenases/reductases (SDR) family.</text>
</comment>
<dbReference type="Proteomes" id="UP000064893">
    <property type="component" value="Chromosome"/>
</dbReference>
<keyword evidence="4" id="KW-1185">Reference proteome</keyword>
<keyword evidence="2 3" id="KW-0560">Oxidoreductase</keyword>
<evidence type="ECO:0000256" key="2">
    <source>
        <dbReference type="ARBA" id="ARBA00023002"/>
    </source>
</evidence>